<protein>
    <submittedName>
        <fullName evidence="1">Uncharacterized protein</fullName>
    </submittedName>
</protein>
<reference evidence="1 2" key="1">
    <citation type="journal article" date="2020" name="Nature">
        <title>Bacterial chemolithoautotrophy via manganese oxidation.</title>
        <authorList>
            <person name="Yu H."/>
            <person name="Leadbetter J.R."/>
        </authorList>
    </citation>
    <scope>NUCLEOTIDE SEQUENCE [LARGE SCALE GENOMIC DNA]</scope>
    <source>
        <strain evidence="1 2">Mn-1</strain>
    </source>
</reference>
<proteinExistence type="predicted"/>
<dbReference type="AlphaFoldDB" id="A0A7X6DMY9"/>
<dbReference type="RefSeq" id="WP_168058461.1">
    <property type="nucleotide sequence ID" value="NZ_VTOW01000001.1"/>
</dbReference>
<sequence length="139" mass="16589">MEGPRAKRYLHDILHDANFRPVHMSLEERLLSHAISDAEFKDYLRRLHPKLYERMRGKLDSAARDLKRLYRRQQNRALCIEVEKLGLDPNQPLPRELVERHEEKFDLRVKDLEKRLGDIICPIFKEIKQDGTLHVKEAN</sequence>
<evidence type="ECO:0000313" key="2">
    <source>
        <dbReference type="Proteomes" id="UP000534783"/>
    </source>
</evidence>
<keyword evidence="2" id="KW-1185">Reference proteome</keyword>
<accession>A0A7X6DMY9</accession>
<evidence type="ECO:0000313" key="1">
    <source>
        <dbReference type="EMBL" id="NKE70197.1"/>
    </source>
</evidence>
<name>A0A7X6DMY9_9BACT</name>
<gene>
    <name evidence="1" type="ORF">MNODULE_05495</name>
</gene>
<dbReference type="EMBL" id="VTOW01000001">
    <property type="protein sequence ID" value="NKE70197.1"/>
    <property type="molecule type" value="Genomic_DNA"/>
</dbReference>
<dbReference type="Proteomes" id="UP000534783">
    <property type="component" value="Unassembled WGS sequence"/>
</dbReference>
<organism evidence="1 2">
    <name type="scientific">Candidatus Manganitrophus noduliformans</name>
    <dbReference type="NCBI Taxonomy" id="2606439"/>
    <lineage>
        <taxon>Bacteria</taxon>
        <taxon>Pseudomonadati</taxon>
        <taxon>Nitrospirota</taxon>
        <taxon>Nitrospiria</taxon>
        <taxon>Candidatus Troglogloeales</taxon>
        <taxon>Candidatus Manganitrophaceae</taxon>
        <taxon>Candidatus Manganitrophus</taxon>
    </lineage>
</organism>
<comment type="caution">
    <text evidence="1">The sequence shown here is derived from an EMBL/GenBank/DDBJ whole genome shotgun (WGS) entry which is preliminary data.</text>
</comment>